<dbReference type="InterPro" id="IPR036879">
    <property type="entry name" value="TF_MADSbox_sf"/>
</dbReference>
<keyword evidence="5" id="KW-0539">Nucleus</keyword>
<name>A0A9N7RP44_STRHE</name>
<dbReference type="OrthoDB" id="1898716at2759"/>
<comment type="caution">
    <text evidence="8">The sequence shown here is derived from an EMBL/GenBank/DDBJ whole genome shotgun (WGS) entry which is preliminary data.</text>
</comment>
<dbReference type="InterPro" id="IPR002100">
    <property type="entry name" value="TF_MADSbox"/>
</dbReference>
<evidence type="ECO:0000313" key="9">
    <source>
        <dbReference type="Proteomes" id="UP001153555"/>
    </source>
</evidence>
<evidence type="ECO:0000256" key="4">
    <source>
        <dbReference type="ARBA" id="ARBA00023163"/>
    </source>
</evidence>
<evidence type="ECO:0000256" key="2">
    <source>
        <dbReference type="ARBA" id="ARBA00023015"/>
    </source>
</evidence>
<evidence type="ECO:0000256" key="1">
    <source>
        <dbReference type="ARBA" id="ARBA00004123"/>
    </source>
</evidence>
<dbReference type="PANTHER" id="PTHR11945:SF776">
    <property type="entry name" value="AGAMOUS-LIKE 50-RELATED"/>
    <property type="match status" value="1"/>
</dbReference>
<keyword evidence="6" id="KW-0175">Coiled coil</keyword>
<dbReference type="SMART" id="SM00432">
    <property type="entry name" value="MADS"/>
    <property type="match status" value="1"/>
</dbReference>
<dbReference type="GO" id="GO:0005634">
    <property type="term" value="C:nucleus"/>
    <property type="evidence" value="ECO:0007669"/>
    <property type="project" value="UniProtKB-SubCell"/>
</dbReference>
<protein>
    <submittedName>
        <fullName evidence="8">Agamous-like MADS-box protein AGL61</fullName>
    </submittedName>
</protein>
<keyword evidence="4" id="KW-0804">Transcription</keyword>
<feature type="domain" description="MADS-box" evidence="7">
    <location>
        <begin position="7"/>
        <end position="67"/>
    </location>
</feature>
<dbReference type="EMBL" id="CACSLK010030875">
    <property type="protein sequence ID" value="CAA0838210.1"/>
    <property type="molecule type" value="Genomic_DNA"/>
</dbReference>
<evidence type="ECO:0000313" key="8">
    <source>
        <dbReference type="EMBL" id="CAA0838210.1"/>
    </source>
</evidence>
<dbReference type="PROSITE" id="PS50066">
    <property type="entry name" value="MADS_BOX_2"/>
    <property type="match status" value="1"/>
</dbReference>
<dbReference type="Gene3D" id="3.40.1810.10">
    <property type="entry name" value="Transcription factor, MADS-box"/>
    <property type="match status" value="1"/>
</dbReference>
<dbReference type="PANTHER" id="PTHR11945">
    <property type="entry name" value="MADS BOX PROTEIN"/>
    <property type="match status" value="1"/>
</dbReference>
<dbReference type="SUPFAM" id="SSF55455">
    <property type="entry name" value="SRF-like"/>
    <property type="match status" value="1"/>
</dbReference>
<dbReference type="PRINTS" id="PR00404">
    <property type="entry name" value="MADSDOMAIN"/>
</dbReference>
<evidence type="ECO:0000259" key="7">
    <source>
        <dbReference type="PROSITE" id="PS50066"/>
    </source>
</evidence>
<dbReference type="Proteomes" id="UP001153555">
    <property type="component" value="Unassembled WGS sequence"/>
</dbReference>
<reference evidence="8" key="1">
    <citation type="submission" date="2019-12" db="EMBL/GenBank/DDBJ databases">
        <authorList>
            <person name="Scholes J."/>
        </authorList>
    </citation>
    <scope>NUCLEOTIDE SEQUENCE</scope>
</reference>
<dbReference type="GO" id="GO:0000981">
    <property type="term" value="F:DNA-binding transcription factor activity, RNA polymerase II-specific"/>
    <property type="evidence" value="ECO:0007669"/>
    <property type="project" value="TreeGrafter"/>
</dbReference>
<organism evidence="8 9">
    <name type="scientific">Striga hermonthica</name>
    <name type="common">Purple witchweed</name>
    <name type="synonym">Buchnera hermonthica</name>
    <dbReference type="NCBI Taxonomy" id="68872"/>
    <lineage>
        <taxon>Eukaryota</taxon>
        <taxon>Viridiplantae</taxon>
        <taxon>Streptophyta</taxon>
        <taxon>Embryophyta</taxon>
        <taxon>Tracheophyta</taxon>
        <taxon>Spermatophyta</taxon>
        <taxon>Magnoliopsida</taxon>
        <taxon>eudicotyledons</taxon>
        <taxon>Gunneridae</taxon>
        <taxon>Pentapetalae</taxon>
        <taxon>asterids</taxon>
        <taxon>lamiids</taxon>
        <taxon>Lamiales</taxon>
        <taxon>Orobanchaceae</taxon>
        <taxon>Buchnereae</taxon>
        <taxon>Striga</taxon>
    </lineage>
</organism>
<sequence length="132" mass="15179">MEVKRTKGRQRIPIKRIERESDCFATFSKRRLGLFRKASELSKLCSIDIGLVVFSPTGKPFSFFHPTAESVFGRALSPSRRPNNSDAARLVEAHARTRVDQLNWMLERLEEQLETETEREGRMEVLKAELTG</sequence>
<proteinExistence type="predicted"/>
<comment type="subcellular location">
    <subcellularLocation>
        <location evidence="1">Nucleus</location>
    </subcellularLocation>
</comment>
<keyword evidence="9" id="KW-1185">Reference proteome</keyword>
<dbReference type="AlphaFoldDB" id="A0A9N7RP44"/>
<keyword evidence="3" id="KW-0238">DNA-binding</keyword>
<evidence type="ECO:0000256" key="6">
    <source>
        <dbReference type="SAM" id="Coils"/>
    </source>
</evidence>
<dbReference type="GO" id="GO:0000978">
    <property type="term" value="F:RNA polymerase II cis-regulatory region sequence-specific DNA binding"/>
    <property type="evidence" value="ECO:0007669"/>
    <property type="project" value="TreeGrafter"/>
</dbReference>
<dbReference type="Pfam" id="PF00319">
    <property type="entry name" value="SRF-TF"/>
    <property type="match status" value="1"/>
</dbReference>
<keyword evidence="2" id="KW-0805">Transcription regulation</keyword>
<evidence type="ECO:0000256" key="5">
    <source>
        <dbReference type="ARBA" id="ARBA00023242"/>
    </source>
</evidence>
<evidence type="ECO:0000256" key="3">
    <source>
        <dbReference type="ARBA" id="ARBA00023125"/>
    </source>
</evidence>
<accession>A0A9N7RP44</accession>
<feature type="coiled-coil region" evidence="6">
    <location>
        <begin position="92"/>
        <end position="126"/>
    </location>
</feature>
<gene>
    <name evidence="8" type="ORF">SHERM_04819</name>
</gene>
<dbReference type="GO" id="GO:0046983">
    <property type="term" value="F:protein dimerization activity"/>
    <property type="evidence" value="ECO:0007669"/>
    <property type="project" value="InterPro"/>
</dbReference>